<feature type="transmembrane region" description="Helical" evidence="1">
    <location>
        <begin position="160"/>
        <end position="182"/>
    </location>
</feature>
<dbReference type="PANTHER" id="PTHR36435:SF1">
    <property type="entry name" value="CAAX AMINO TERMINAL PROTEASE FAMILY PROTEIN"/>
    <property type="match status" value="1"/>
</dbReference>
<keyword evidence="1" id="KW-0472">Membrane</keyword>
<dbReference type="Proteomes" id="UP000249016">
    <property type="component" value="Unassembled WGS sequence"/>
</dbReference>
<name>A0A327NP68_9BACT</name>
<feature type="transmembrane region" description="Helical" evidence="1">
    <location>
        <begin position="55"/>
        <end position="79"/>
    </location>
</feature>
<keyword evidence="1" id="KW-0812">Transmembrane</keyword>
<feature type="transmembrane region" description="Helical" evidence="1">
    <location>
        <begin position="100"/>
        <end position="120"/>
    </location>
</feature>
<dbReference type="InterPro" id="IPR003675">
    <property type="entry name" value="Rce1/LyrA-like_dom"/>
</dbReference>
<evidence type="ECO:0000259" key="2">
    <source>
        <dbReference type="Pfam" id="PF02517"/>
    </source>
</evidence>
<reference evidence="3 4" key="1">
    <citation type="submission" date="2018-06" db="EMBL/GenBank/DDBJ databases">
        <title>Spirosoma sp. HMF3257 Genome sequencing and assembly.</title>
        <authorList>
            <person name="Kang H."/>
            <person name="Cha I."/>
            <person name="Kim H."/>
            <person name="Kang J."/>
            <person name="Joh K."/>
        </authorList>
    </citation>
    <scope>NUCLEOTIDE SEQUENCE [LARGE SCALE GENOMIC DNA]</scope>
    <source>
        <strain evidence="3 4">HMF3257</strain>
    </source>
</reference>
<evidence type="ECO:0000256" key="1">
    <source>
        <dbReference type="SAM" id="Phobius"/>
    </source>
</evidence>
<keyword evidence="1" id="KW-1133">Transmembrane helix</keyword>
<protein>
    <submittedName>
        <fullName evidence="3">CPBP family intramembrane metalloprotease</fullName>
    </submittedName>
</protein>
<gene>
    <name evidence="3" type="ORF">HMF3257_19535</name>
</gene>
<dbReference type="PANTHER" id="PTHR36435">
    <property type="entry name" value="SLR1288 PROTEIN"/>
    <property type="match status" value="1"/>
</dbReference>
<dbReference type="InterPro" id="IPR052710">
    <property type="entry name" value="CAAX_protease"/>
</dbReference>
<dbReference type="GO" id="GO:0080120">
    <property type="term" value="P:CAAX-box protein maturation"/>
    <property type="evidence" value="ECO:0007669"/>
    <property type="project" value="UniProtKB-ARBA"/>
</dbReference>
<feature type="transmembrane region" description="Helical" evidence="1">
    <location>
        <begin position="228"/>
        <end position="251"/>
    </location>
</feature>
<feature type="transmembrane region" description="Helical" evidence="1">
    <location>
        <begin position="194"/>
        <end position="216"/>
    </location>
</feature>
<evidence type="ECO:0000313" key="4">
    <source>
        <dbReference type="Proteomes" id="UP000249016"/>
    </source>
</evidence>
<comment type="caution">
    <text evidence="3">The sequence shown here is derived from an EMBL/GenBank/DDBJ whole genome shotgun (WGS) entry which is preliminary data.</text>
</comment>
<keyword evidence="4" id="KW-1185">Reference proteome</keyword>
<feature type="domain" description="CAAX prenyl protease 2/Lysostaphin resistance protein A-like" evidence="2">
    <location>
        <begin position="159"/>
        <end position="247"/>
    </location>
</feature>
<dbReference type="GO" id="GO:0008237">
    <property type="term" value="F:metallopeptidase activity"/>
    <property type="evidence" value="ECO:0007669"/>
    <property type="project" value="UniProtKB-KW"/>
</dbReference>
<dbReference type="RefSeq" id="WP_111344619.1">
    <property type="nucleotide sequence ID" value="NZ_QLII01000001.1"/>
</dbReference>
<dbReference type="OrthoDB" id="1523022at2"/>
<feature type="transmembrane region" description="Helical" evidence="1">
    <location>
        <begin position="272"/>
        <end position="290"/>
    </location>
</feature>
<sequence>MLNLRAALLFFGCLLLGMSLGAALAQLIAFLAGDIKPISSLPTFIQQVAQLPNGWYIFIAGQAISHLFTYLIPALFYWYRFEHNRWTDFQTKPLKAVAGLWVGLLSVIVILPFNELIINWNQHLELPRLLGNLGGWMHRKQQESTSLTNQLVAFNSVNQFLIAILVIGFIASIGEEVFFRAIIQRKLIEWTANVHAGIWVAALLFSAFHFQFYGFFPRVVLGVLFGYLYVWSGNIWVAILAHFINNSLIVITTYIQRQPAYLQLEVKVDTGTWFWVISSAIGVLILLFYFHQLNHKRKVA</sequence>
<evidence type="ECO:0000313" key="3">
    <source>
        <dbReference type="EMBL" id="RAI75806.1"/>
    </source>
</evidence>
<dbReference type="GO" id="GO:0006508">
    <property type="term" value="P:proteolysis"/>
    <property type="evidence" value="ECO:0007669"/>
    <property type="project" value="UniProtKB-KW"/>
</dbReference>
<dbReference type="AlphaFoldDB" id="A0A327NP68"/>
<dbReference type="EMBL" id="QLII01000001">
    <property type="protein sequence ID" value="RAI75806.1"/>
    <property type="molecule type" value="Genomic_DNA"/>
</dbReference>
<keyword evidence="3" id="KW-0482">Metalloprotease</keyword>
<accession>A0A327NP68</accession>
<dbReference type="GO" id="GO:0004175">
    <property type="term" value="F:endopeptidase activity"/>
    <property type="evidence" value="ECO:0007669"/>
    <property type="project" value="UniProtKB-ARBA"/>
</dbReference>
<dbReference type="Pfam" id="PF02517">
    <property type="entry name" value="Rce1-like"/>
    <property type="match status" value="1"/>
</dbReference>
<keyword evidence="3" id="KW-0645">Protease</keyword>
<keyword evidence="3" id="KW-0378">Hydrolase</keyword>
<proteinExistence type="predicted"/>
<organism evidence="3 4">
    <name type="scientific">Spirosoma telluris</name>
    <dbReference type="NCBI Taxonomy" id="2183553"/>
    <lineage>
        <taxon>Bacteria</taxon>
        <taxon>Pseudomonadati</taxon>
        <taxon>Bacteroidota</taxon>
        <taxon>Cytophagia</taxon>
        <taxon>Cytophagales</taxon>
        <taxon>Cytophagaceae</taxon>
        <taxon>Spirosoma</taxon>
    </lineage>
</organism>